<protein>
    <submittedName>
        <fullName evidence="1">Uncharacterized protein</fullName>
    </submittedName>
</protein>
<dbReference type="Pfam" id="PF25735">
    <property type="entry name" value="Phage_L5_gp82"/>
    <property type="match status" value="1"/>
</dbReference>
<keyword evidence="2" id="KW-1185">Reference proteome</keyword>
<proteinExistence type="predicted"/>
<dbReference type="InterPro" id="IPR058002">
    <property type="entry name" value="Gp82"/>
</dbReference>
<organism evidence="1 2">
    <name type="scientific">Thalassotalea piscium</name>
    <dbReference type="NCBI Taxonomy" id="1230533"/>
    <lineage>
        <taxon>Bacteria</taxon>
        <taxon>Pseudomonadati</taxon>
        <taxon>Pseudomonadota</taxon>
        <taxon>Gammaproteobacteria</taxon>
        <taxon>Alteromonadales</taxon>
        <taxon>Colwelliaceae</taxon>
        <taxon>Thalassotalea</taxon>
    </lineage>
</organism>
<dbReference type="Proteomes" id="UP000537141">
    <property type="component" value="Unassembled WGS sequence"/>
</dbReference>
<comment type="caution">
    <text evidence="1">The sequence shown here is derived from an EMBL/GenBank/DDBJ whole genome shotgun (WGS) entry which is preliminary data.</text>
</comment>
<evidence type="ECO:0000313" key="1">
    <source>
        <dbReference type="EMBL" id="MBB6543128.1"/>
    </source>
</evidence>
<sequence length="150" mass="17389">MNSFDKSMVLHTMIRGKERYICQNDMVKVYRNLNKPAYFSVVALTGKFKNKVVAYGQSITLTNAFFKVSLASRQRALNNRTRCVHAWCIGQINNISNHIEVCDGREVTYQPFIRDDFHYIDNKKSVGNTRFLKAIMQGKNVSVHHRRTTL</sequence>
<dbReference type="RefSeq" id="WP_184423927.1">
    <property type="nucleotide sequence ID" value="NZ_BAABLB010000028.1"/>
</dbReference>
<dbReference type="AlphaFoldDB" id="A0A7X0NGV5"/>
<gene>
    <name evidence="1" type="ORF">HNQ55_001635</name>
</gene>
<reference evidence="1 2" key="1">
    <citation type="submission" date="2020-08" db="EMBL/GenBank/DDBJ databases">
        <title>Genomic Encyclopedia of Type Strains, Phase IV (KMG-IV): sequencing the most valuable type-strain genomes for metagenomic binning, comparative biology and taxonomic classification.</title>
        <authorList>
            <person name="Goeker M."/>
        </authorList>
    </citation>
    <scope>NUCLEOTIDE SEQUENCE [LARGE SCALE GENOMIC DNA]</scope>
    <source>
        <strain evidence="1 2">DSM 26287</strain>
    </source>
</reference>
<name>A0A7X0NGV5_9GAMM</name>
<accession>A0A7X0NGV5</accession>
<dbReference type="EMBL" id="JACHHU010000010">
    <property type="protein sequence ID" value="MBB6543128.1"/>
    <property type="molecule type" value="Genomic_DNA"/>
</dbReference>
<evidence type="ECO:0000313" key="2">
    <source>
        <dbReference type="Proteomes" id="UP000537141"/>
    </source>
</evidence>